<organism evidence="7 8">
    <name type="scientific">Cellulomonas phragmiteti</name>
    <dbReference type="NCBI Taxonomy" id="478780"/>
    <lineage>
        <taxon>Bacteria</taxon>
        <taxon>Bacillati</taxon>
        <taxon>Actinomycetota</taxon>
        <taxon>Actinomycetes</taxon>
        <taxon>Micrococcales</taxon>
        <taxon>Cellulomonadaceae</taxon>
        <taxon>Cellulomonas</taxon>
    </lineage>
</organism>
<evidence type="ECO:0000256" key="3">
    <source>
        <dbReference type="ARBA" id="ARBA00013365"/>
    </source>
</evidence>
<keyword evidence="4" id="KW-0235">DNA replication</keyword>
<gene>
    <name evidence="4 7" type="primary">sbcD</name>
    <name evidence="7" type="ORF">Cph01nite_33410</name>
</gene>
<dbReference type="PANTHER" id="PTHR30337:SF0">
    <property type="entry name" value="NUCLEASE SBCCD SUBUNIT D"/>
    <property type="match status" value="1"/>
</dbReference>
<evidence type="ECO:0000313" key="8">
    <source>
        <dbReference type="Proteomes" id="UP000614741"/>
    </source>
</evidence>
<dbReference type="InterPro" id="IPR004593">
    <property type="entry name" value="SbcD"/>
</dbReference>
<feature type="domain" description="Nuclease SbcCD subunit D C-terminal" evidence="6">
    <location>
        <begin position="275"/>
        <end position="360"/>
    </location>
</feature>
<evidence type="ECO:0000259" key="6">
    <source>
        <dbReference type="Pfam" id="PF12320"/>
    </source>
</evidence>
<dbReference type="Gene3D" id="3.60.21.10">
    <property type="match status" value="1"/>
</dbReference>
<keyword evidence="4" id="KW-0540">Nuclease</keyword>
<accession>A0ABQ4DQG6</accession>
<keyword evidence="4" id="KW-0269">Exonuclease</keyword>
<dbReference type="RefSeq" id="WP_203675863.1">
    <property type="nucleotide sequence ID" value="NZ_BONP01000030.1"/>
</dbReference>
<dbReference type="Proteomes" id="UP000614741">
    <property type="component" value="Unassembled WGS sequence"/>
</dbReference>
<comment type="function">
    <text evidence="4">SbcCD cleaves DNA hairpin structures. These structures can inhibit DNA replication and are intermediates in certain DNA recombination reactions. The complex acts as a 3'-&gt;5' double strand exonuclease that can open hairpins. It also has a 5' single-strand endonuclease activity.</text>
</comment>
<keyword evidence="4" id="KW-0255">Endonuclease</keyword>
<dbReference type="EMBL" id="BONP01000030">
    <property type="protein sequence ID" value="GIG41579.1"/>
    <property type="molecule type" value="Genomic_DNA"/>
</dbReference>
<sequence>MRLLHTSDWHLGRTLHGVDLLDHQAAYLDHLVDVVRTEQVDGVVVAGDVYDRAIPPVEAVTLLSDTLARLAEHTTVVVTSGNHDSATRLGFGSALMRERVRLRTRVASLAEPVEVAGALVYGLPYLDPDVCRAELAPVAADGARTLLARSHEAVTRAAMARVRADVAARRGAGRPRVVVAAHAFVVGGRASESERDIRVGGVDHVPADVFAGVDYVALGHLHGPQVVNGPAGTLLRYSGSPLAYSFSEQHHPKSSVLVDLAGDAPVATLVPAPVPRRMADVTGTLEDLLGPAGEPHVSDWVRVTVTDPVRPADLFRRVRQRFAHALVVQHRPERPQDAATRPVLVTAAADPVLVAADFVAHVTGARPSAAELQVLRDAHEHVAAAERSA</sequence>
<dbReference type="PANTHER" id="PTHR30337">
    <property type="entry name" value="COMPONENT OF ATP-DEPENDENT DSDNA EXONUCLEASE"/>
    <property type="match status" value="1"/>
</dbReference>
<dbReference type="Pfam" id="PF12320">
    <property type="entry name" value="SbcD_C"/>
    <property type="match status" value="1"/>
</dbReference>
<comment type="subunit">
    <text evidence="2 4">Heterodimer of SbcC and SbcD.</text>
</comment>
<keyword evidence="4" id="KW-0378">Hydrolase</keyword>
<dbReference type="InterPro" id="IPR026843">
    <property type="entry name" value="SbcD_C"/>
</dbReference>
<dbReference type="InterPro" id="IPR050535">
    <property type="entry name" value="DNA_Repair-Maintenance_Comp"/>
</dbReference>
<dbReference type="SUPFAM" id="SSF56300">
    <property type="entry name" value="Metallo-dependent phosphatases"/>
    <property type="match status" value="1"/>
</dbReference>
<evidence type="ECO:0000256" key="2">
    <source>
        <dbReference type="ARBA" id="ARBA00011322"/>
    </source>
</evidence>
<name>A0ABQ4DQG6_9CELL</name>
<dbReference type="NCBIfam" id="TIGR00619">
    <property type="entry name" value="sbcd"/>
    <property type="match status" value="1"/>
</dbReference>
<keyword evidence="4" id="KW-0233">DNA recombination</keyword>
<evidence type="ECO:0000313" key="7">
    <source>
        <dbReference type="EMBL" id="GIG41579.1"/>
    </source>
</evidence>
<comment type="caution">
    <text evidence="7">The sequence shown here is derived from an EMBL/GenBank/DDBJ whole genome shotgun (WGS) entry which is preliminary data.</text>
</comment>
<evidence type="ECO:0000256" key="1">
    <source>
        <dbReference type="ARBA" id="ARBA00010555"/>
    </source>
</evidence>
<dbReference type="InterPro" id="IPR029052">
    <property type="entry name" value="Metallo-depent_PP-like"/>
</dbReference>
<keyword evidence="8" id="KW-1185">Reference proteome</keyword>
<dbReference type="Pfam" id="PF00149">
    <property type="entry name" value="Metallophos"/>
    <property type="match status" value="1"/>
</dbReference>
<comment type="similarity">
    <text evidence="1 4">Belongs to the SbcD family.</text>
</comment>
<protein>
    <recommendedName>
        <fullName evidence="3 4">Nuclease SbcCD subunit D</fullName>
    </recommendedName>
</protein>
<proteinExistence type="inferred from homology"/>
<reference evidence="7 8" key="1">
    <citation type="submission" date="2021-01" db="EMBL/GenBank/DDBJ databases">
        <title>Whole genome shotgun sequence of Cellulomonas phragmiteti NBRC 110785.</title>
        <authorList>
            <person name="Komaki H."/>
            <person name="Tamura T."/>
        </authorList>
    </citation>
    <scope>NUCLEOTIDE SEQUENCE [LARGE SCALE GENOMIC DNA]</scope>
    <source>
        <strain evidence="7 8">NBRC 110785</strain>
    </source>
</reference>
<evidence type="ECO:0000256" key="4">
    <source>
        <dbReference type="RuleBase" id="RU363069"/>
    </source>
</evidence>
<feature type="domain" description="Calcineurin-like phosphoesterase" evidence="5">
    <location>
        <begin position="1"/>
        <end position="223"/>
    </location>
</feature>
<evidence type="ECO:0000259" key="5">
    <source>
        <dbReference type="Pfam" id="PF00149"/>
    </source>
</evidence>
<dbReference type="InterPro" id="IPR004843">
    <property type="entry name" value="Calcineurin-like_PHP"/>
</dbReference>